<dbReference type="InterPro" id="IPR000195">
    <property type="entry name" value="Rab-GAP-TBC_dom"/>
</dbReference>
<evidence type="ECO:0000313" key="3">
    <source>
        <dbReference type="EMBL" id="ETO23315.1"/>
    </source>
</evidence>
<comment type="caution">
    <text evidence="3">The sequence shown here is derived from an EMBL/GenBank/DDBJ whole genome shotgun (WGS) entry which is preliminary data.</text>
</comment>
<feature type="transmembrane region" description="Helical" evidence="1">
    <location>
        <begin position="115"/>
        <end position="138"/>
    </location>
</feature>
<dbReference type="InterPro" id="IPR035969">
    <property type="entry name" value="Rab-GAP_TBC_sf"/>
</dbReference>
<gene>
    <name evidence="3" type="ORF">RFI_13865</name>
</gene>
<dbReference type="PANTHER" id="PTHR47219">
    <property type="entry name" value="RAB GTPASE-ACTIVATING PROTEIN 1-LIKE"/>
    <property type="match status" value="1"/>
</dbReference>
<organism evidence="3 4">
    <name type="scientific">Reticulomyxa filosa</name>
    <dbReference type="NCBI Taxonomy" id="46433"/>
    <lineage>
        <taxon>Eukaryota</taxon>
        <taxon>Sar</taxon>
        <taxon>Rhizaria</taxon>
        <taxon>Retaria</taxon>
        <taxon>Foraminifera</taxon>
        <taxon>Monothalamids</taxon>
        <taxon>Reticulomyxidae</taxon>
        <taxon>Reticulomyxa</taxon>
    </lineage>
</organism>
<evidence type="ECO:0000313" key="4">
    <source>
        <dbReference type="Proteomes" id="UP000023152"/>
    </source>
</evidence>
<keyword evidence="1" id="KW-0472">Membrane</keyword>
<proteinExistence type="predicted"/>
<dbReference type="Pfam" id="PF00566">
    <property type="entry name" value="RabGAP-TBC"/>
    <property type="match status" value="1"/>
</dbReference>
<dbReference type="Proteomes" id="UP000023152">
    <property type="component" value="Unassembled WGS sequence"/>
</dbReference>
<feature type="transmembrane region" description="Helical" evidence="1">
    <location>
        <begin position="90"/>
        <end position="109"/>
    </location>
</feature>
<feature type="domain" description="Rab-GAP TBC" evidence="2">
    <location>
        <begin position="1"/>
        <end position="111"/>
    </location>
</feature>
<dbReference type="PANTHER" id="PTHR47219:SF9">
    <property type="entry name" value="GTPASE ACTIVATING PROTEIN AND CENTROSOME-ASSOCIATED, ISOFORM B"/>
    <property type="match status" value="1"/>
</dbReference>
<dbReference type="GO" id="GO:0005096">
    <property type="term" value="F:GTPase activator activity"/>
    <property type="evidence" value="ECO:0007669"/>
    <property type="project" value="TreeGrafter"/>
</dbReference>
<dbReference type="EMBL" id="ASPP01010048">
    <property type="protein sequence ID" value="ETO23315.1"/>
    <property type="molecule type" value="Genomic_DNA"/>
</dbReference>
<dbReference type="GO" id="GO:0031267">
    <property type="term" value="F:small GTPase binding"/>
    <property type="evidence" value="ECO:0007669"/>
    <property type="project" value="TreeGrafter"/>
</dbReference>
<sequence>MKDLPVKKILDRYDNRRKYTHSHCSGGRISKSGQRGYGLRYMFTKSLPGCVIALLQFENLLQKHMPRLYEHLCVNDINIQSFVSEWFMTLFSYVLPLIVTFRVFDLFLVDGFKVYFFFFFFFFLTKIFLDLFACFLLLRRHYIELDWPSYHVQKVYHLMALEDDAILMYLKQFPDSGIFLNPDDEEDGDTFIEHALSFKMTNSELHLICTDLLAKTMAHNADNNSYAVFSKIHKR</sequence>
<evidence type="ECO:0000256" key="1">
    <source>
        <dbReference type="SAM" id="Phobius"/>
    </source>
</evidence>
<dbReference type="Gene3D" id="1.10.472.80">
    <property type="entry name" value="Ypt/Rab-GAP domain of gyp1p, domain 3"/>
    <property type="match status" value="1"/>
</dbReference>
<accession>X6NAJ3</accession>
<evidence type="ECO:0000259" key="2">
    <source>
        <dbReference type="PROSITE" id="PS50086"/>
    </source>
</evidence>
<keyword evidence="4" id="KW-1185">Reference proteome</keyword>
<dbReference type="PROSITE" id="PS50086">
    <property type="entry name" value="TBC_RABGAP"/>
    <property type="match status" value="1"/>
</dbReference>
<reference evidence="3 4" key="1">
    <citation type="journal article" date="2013" name="Curr. Biol.">
        <title>The Genome of the Foraminiferan Reticulomyxa filosa.</title>
        <authorList>
            <person name="Glockner G."/>
            <person name="Hulsmann N."/>
            <person name="Schleicher M."/>
            <person name="Noegel A.A."/>
            <person name="Eichinger L."/>
            <person name="Gallinger C."/>
            <person name="Pawlowski J."/>
            <person name="Sierra R."/>
            <person name="Euteneuer U."/>
            <person name="Pillet L."/>
            <person name="Moustafa A."/>
            <person name="Platzer M."/>
            <person name="Groth M."/>
            <person name="Szafranski K."/>
            <person name="Schliwa M."/>
        </authorList>
    </citation>
    <scope>NUCLEOTIDE SEQUENCE [LARGE SCALE GENOMIC DNA]</scope>
</reference>
<name>X6NAJ3_RETFI</name>
<dbReference type="AlphaFoldDB" id="X6NAJ3"/>
<protein>
    <recommendedName>
        <fullName evidence="2">Rab-GAP TBC domain-containing protein</fullName>
    </recommendedName>
</protein>
<dbReference type="InterPro" id="IPR050302">
    <property type="entry name" value="Rab_GAP_TBC_domain"/>
</dbReference>
<dbReference type="OrthoDB" id="295078at2759"/>
<keyword evidence="1" id="KW-1133">Transmembrane helix</keyword>
<keyword evidence="1" id="KW-0812">Transmembrane</keyword>
<dbReference type="SUPFAM" id="SSF47923">
    <property type="entry name" value="Ypt/Rab-GAP domain of gyp1p"/>
    <property type="match status" value="1"/>
</dbReference>